<dbReference type="EMBL" id="CAJNXB010000162">
    <property type="protein sequence ID" value="CAF3031584.1"/>
    <property type="molecule type" value="Genomic_DNA"/>
</dbReference>
<keyword evidence="7" id="KW-1185">Reference proteome</keyword>
<dbReference type="EMBL" id="CAJOBO010004125">
    <property type="protein sequence ID" value="CAF4512742.1"/>
    <property type="molecule type" value="Genomic_DNA"/>
</dbReference>
<reference evidence="5" key="1">
    <citation type="submission" date="2021-02" db="EMBL/GenBank/DDBJ databases">
        <authorList>
            <person name="Nowell W R."/>
        </authorList>
    </citation>
    <scope>NUCLEOTIDE SEQUENCE</scope>
</reference>
<dbReference type="Proteomes" id="UP000663862">
    <property type="component" value="Unassembled WGS sequence"/>
</dbReference>
<dbReference type="OrthoDB" id="423533at2759"/>
<protein>
    <submittedName>
        <fullName evidence="5">Uncharacterized protein</fullName>
    </submittedName>
</protein>
<dbReference type="Proteomes" id="UP000663873">
    <property type="component" value="Unassembled WGS sequence"/>
</dbReference>
<dbReference type="Proteomes" id="UP000663825">
    <property type="component" value="Unassembled WGS sequence"/>
</dbReference>
<proteinExistence type="predicted"/>
<dbReference type="EMBL" id="CAJNYD010004598">
    <property type="protein sequence ID" value="CAF3610760.1"/>
    <property type="molecule type" value="Genomic_DNA"/>
</dbReference>
<dbReference type="Proteomes" id="UP000663851">
    <property type="component" value="Unassembled WGS sequence"/>
</dbReference>
<dbReference type="EMBL" id="CAJOBQ010007467">
    <property type="protein sequence ID" value="CAF4682953.1"/>
    <property type="molecule type" value="Genomic_DNA"/>
</dbReference>
<evidence type="ECO:0000256" key="1">
    <source>
        <dbReference type="SAM" id="MobiDB-lite"/>
    </source>
</evidence>
<evidence type="ECO:0000313" key="5">
    <source>
        <dbReference type="EMBL" id="CAF4599456.1"/>
    </source>
</evidence>
<comment type="caution">
    <text evidence="5">The sequence shown here is derived from an EMBL/GenBank/DDBJ whole genome shotgun (WGS) entry which is preliminary data.</text>
</comment>
<dbReference type="EMBL" id="CAJOBP010021572">
    <property type="protein sequence ID" value="CAF4599456.1"/>
    <property type="molecule type" value="Genomic_DNA"/>
</dbReference>
<dbReference type="Proteomes" id="UP000663833">
    <property type="component" value="Unassembled WGS sequence"/>
</dbReference>
<evidence type="ECO:0000313" key="2">
    <source>
        <dbReference type="EMBL" id="CAF3031584.1"/>
    </source>
</evidence>
<evidence type="ECO:0000313" key="4">
    <source>
        <dbReference type="EMBL" id="CAF4512742.1"/>
    </source>
</evidence>
<organism evidence="5 7">
    <name type="scientific">Rotaria socialis</name>
    <dbReference type="NCBI Taxonomy" id="392032"/>
    <lineage>
        <taxon>Eukaryota</taxon>
        <taxon>Metazoa</taxon>
        <taxon>Spiralia</taxon>
        <taxon>Gnathifera</taxon>
        <taxon>Rotifera</taxon>
        <taxon>Eurotatoria</taxon>
        <taxon>Bdelloidea</taxon>
        <taxon>Philodinida</taxon>
        <taxon>Philodinidae</taxon>
        <taxon>Rotaria</taxon>
    </lineage>
</organism>
<name>A0A821BYI0_9BILA</name>
<evidence type="ECO:0000313" key="7">
    <source>
        <dbReference type="Proteomes" id="UP000663873"/>
    </source>
</evidence>
<dbReference type="AlphaFoldDB" id="A0A821BYI0"/>
<gene>
    <name evidence="4" type="ORF">HFQ381_LOCUS28588</name>
    <name evidence="3" type="ORF">LUA448_LOCUS30913</name>
    <name evidence="2" type="ORF">TIS948_LOCUS3012</name>
    <name evidence="6" type="ORF">TSG867_LOCUS32472</name>
    <name evidence="5" type="ORF">UJA718_LOCUS31198</name>
</gene>
<feature type="region of interest" description="Disordered" evidence="1">
    <location>
        <begin position="1"/>
        <end position="23"/>
    </location>
</feature>
<evidence type="ECO:0000313" key="3">
    <source>
        <dbReference type="EMBL" id="CAF3610760.1"/>
    </source>
</evidence>
<evidence type="ECO:0000313" key="6">
    <source>
        <dbReference type="EMBL" id="CAF4682953.1"/>
    </source>
</evidence>
<accession>A0A821BYI0</accession>
<sequence length="199" mass="22572">MGSSSAAGVSKGQRLSGKPNNRFSCQNMDTEWTLTDPDGINYVVSQLLFNAASWSEMNQSISKLQRELSNYSNTSPVYPLLQQALRAKDVTPLLRAYTIECDFYKVLNKKLAERVTASTMGNPISSILNLFLSNATNDTPSNDWPMYFVGSIFDDIFSKKHPRYQFHGKTYRGARISQSELDRYVVGRLIFNKRLYVNI</sequence>